<reference evidence="1" key="1">
    <citation type="journal article" date="2019" name="bioRxiv">
        <title>The Genome of the Zebra Mussel, Dreissena polymorpha: A Resource for Invasive Species Research.</title>
        <authorList>
            <person name="McCartney M.A."/>
            <person name="Auch B."/>
            <person name="Kono T."/>
            <person name="Mallez S."/>
            <person name="Zhang Y."/>
            <person name="Obille A."/>
            <person name="Becker A."/>
            <person name="Abrahante J.E."/>
            <person name="Garbe J."/>
            <person name="Badalamenti J.P."/>
            <person name="Herman A."/>
            <person name="Mangelson H."/>
            <person name="Liachko I."/>
            <person name="Sullivan S."/>
            <person name="Sone E.D."/>
            <person name="Koren S."/>
            <person name="Silverstein K.A.T."/>
            <person name="Beckman K.B."/>
            <person name="Gohl D.M."/>
        </authorList>
    </citation>
    <scope>NUCLEOTIDE SEQUENCE</scope>
    <source>
        <strain evidence="1">Duluth1</strain>
        <tissue evidence="1">Whole animal</tissue>
    </source>
</reference>
<name>A0A9D4LST7_DREPO</name>
<accession>A0A9D4LST7</accession>
<reference evidence="1" key="2">
    <citation type="submission" date="2020-11" db="EMBL/GenBank/DDBJ databases">
        <authorList>
            <person name="McCartney M.A."/>
            <person name="Auch B."/>
            <person name="Kono T."/>
            <person name="Mallez S."/>
            <person name="Becker A."/>
            <person name="Gohl D.M."/>
            <person name="Silverstein K.A.T."/>
            <person name="Koren S."/>
            <person name="Bechman K.B."/>
            <person name="Herman A."/>
            <person name="Abrahante J.E."/>
            <person name="Garbe J."/>
        </authorList>
    </citation>
    <scope>NUCLEOTIDE SEQUENCE</scope>
    <source>
        <strain evidence="1">Duluth1</strain>
        <tissue evidence="1">Whole animal</tissue>
    </source>
</reference>
<dbReference type="Proteomes" id="UP000828390">
    <property type="component" value="Unassembled WGS sequence"/>
</dbReference>
<gene>
    <name evidence="1" type="ORF">DPMN_026224</name>
</gene>
<dbReference type="EMBL" id="JAIWYP010000002">
    <property type="protein sequence ID" value="KAH3863244.1"/>
    <property type="molecule type" value="Genomic_DNA"/>
</dbReference>
<sequence>MDVVVANIDKVVILELDFFNIHKCKIDIDTESFEFLGQRCPLVPSGTLGCYRVAVSEVVKIPAMSAMMIPAEVTSEDILKEDMCLIEQAQRSYDIGQGIVAKC</sequence>
<proteinExistence type="predicted"/>
<evidence type="ECO:0000313" key="2">
    <source>
        <dbReference type="Proteomes" id="UP000828390"/>
    </source>
</evidence>
<protein>
    <submittedName>
        <fullName evidence="1">Uncharacterized protein</fullName>
    </submittedName>
</protein>
<comment type="caution">
    <text evidence="1">The sequence shown here is derived from an EMBL/GenBank/DDBJ whole genome shotgun (WGS) entry which is preliminary data.</text>
</comment>
<dbReference type="AlphaFoldDB" id="A0A9D4LST7"/>
<organism evidence="1 2">
    <name type="scientific">Dreissena polymorpha</name>
    <name type="common">Zebra mussel</name>
    <name type="synonym">Mytilus polymorpha</name>
    <dbReference type="NCBI Taxonomy" id="45954"/>
    <lineage>
        <taxon>Eukaryota</taxon>
        <taxon>Metazoa</taxon>
        <taxon>Spiralia</taxon>
        <taxon>Lophotrochozoa</taxon>
        <taxon>Mollusca</taxon>
        <taxon>Bivalvia</taxon>
        <taxon>Autobranchia</taxon>
        <taxon>Heteroconchia</taxon>
        <taxon>Euheterodonta</taxon>
        <taxon>Imparidentia</taxon>
        <taxon>Neoheterodontei</taxon>
        <taxon>Myida</taxon>
        <taxon>Dreissenoidea</taxon>
        <taxon>Dreissenidae</taxon>
        <taxon>Dreissena</taxon>
    </lineage>
</organism>
<keyword evidence="2" id="KW-1185">Reference proteome</keyword>
<evidence type="ECO:0000313" key="1">
    <source>
        <dbReference type="EMBL" id="KAH3863244.1"/>
    </source>
</evidence>